<evidence type="ECO:0000313" key="1">
    <source>
        <dbReference type="EMBL" id="VTP67294.1"/>
    </source>
</evidence>
<organism evidence="1 2">
    <name type="scientific">Leclercia adecarboxylata</name>
    <dbReference type="NCBI Taxonomy" id="83655"/>
    <lineage>
        <taxon>Bacteria</taxon>
        <taxon>Pseudomonadati</taxon>
        <taxon>Pseudomonadota</taxon>
        <taxon>Gammaproteobacteria</taxon>
        <taxon>Enterobacterales</taxon>
        <taxon>Enterobacteriaceae</taxon>
        <taxon>Leclercia</taxon>
    </lineage>
</organism>
<dbReference type="PROSITE" id="PS51318">
    <property type="entry name" value="TAT"/>
    <property type="match status" value="1"/>
</dbReference>
<name>A0A4U9HSK6_9ENTR</name>
<sequence>MSERKEKRDALFPEITRRGLLKASSALVTLPFVMSGKSFAAKSEAATTGRGRWLH</sequence>
<protein>
    <submittedName>
        <fullName evidence="1">Uncharacterized protein</fullName>
    </submittedName>
</protein>
<dbReference type="Proteomes" id="UP000310719">
    <property type="component" value="Chromosome"/>
</dbReference>
<reference evidence="1 2" key="1">
    <citation type="submission" date="2019-05" db="EMBL/GenBank/DDBJ databases">
        <authorList>
            <consortium name="Pathogen Informatics"/>
        </authorList>
    </citation>
    <scope>NUCLEOTIDE SEQUENCE [LARGE SCALE GENOMIC DNA]</scope>
    <source>
        <strain evidence="1 2">NCTC13032</strain>
    </source>
</reference>
<evidence type="ECO:0000313" key="2">
    <source>
        <dbReference type="Proteomes" id="UP000310719"/>
    </source>
</evidence>
<proteinExistence type="predicted"/>
<dbReference type="AlphaFoldDB" id="A0A4U9HSK6"/>
<dbReference type="EMBL" id="LR590464">
    <property type="protein sequence ID" value="VTP67294.1"/>
    <property type="molecule type" value="Genomic_DNA"/>
</dbReference>
<gene>
    <name evidence="1" type="ORF">NCTC13032_02972</name>
</gene>
<accession>A0A4U9HSK6</accession>
<dbReference type="InterPro" id="IPR006311">
    <property type="entry name" value="TAT_signal"/>
</dbReference>